<reference evidence="1 2" key="1">
    <citation type="submission" date="2018-06" db="EMBL/GenBank/DDBJ databases">
        <authorList>
            <consortium name="Pathogen Informatics"/>
            <person name="Doyle S."/>
        </authorList>
    </citation>
    <scope>NUCLEOTIDE SEQUENCE [LARGE SCALE GENOMIC DNA]</scope>
    <source>
        <strain evidence="1 2">NCTC10742</strain>
    </source>
</reference>
<organism evidence="1 2">
    <name type="scientific">Mycolicibacterium gilvum</name>
    <dbReference type="NCBI Taxonomy" id="1804"/>
    <lineage>
        <taxon>Bacteria</taxon>
        <taxon>Bacillati</taxon>
        <taxon>Actinomycetota</taxon>
        <taxon>Actinomycetes</taxon>
        <taxon>Mycobacteriales</taxon>
        <taxon>Mycobacteriaceae</taxon>
        <taxon>Mycolicibacterium</taxon>
    </lineage>
</organism>
<dbReference type="Proteomes" id="UP000254291">
    <property type="component" value="Unassembled WGS sequence"/>
</dbReference>
<gene>
    <name evidence="1" type="ORF">NCTC10742_03200</name>
</gene>
<name>A0A378SMN2_9MYCO</name>
<dbReference type="AlphaFoldDB" id="A0A378SMN2"/>
<proteinExistence type="predicted"/>
<accession>A0A378SMN2</accession>
<evidence type="ECO:0000313" key="1">
    <source>
        <dbReference type="EMBL" id="STZ43970.1"/>
    </source>
</evidence>
<dbReference type="RefSeq" id="WP_011894075.1">
    <property type="nucleotide sequence ID" value="NZ_JACKST010000005.1"/>
</dbReference>
<evidence type="ECO:0000313" key="2">
    <source>
        <dbReference type="Proteomes" id="UP000254291"/>
    </source>
</evidence>
<protein>
    <submittedName>
        <fullName evidence="1">Uncharacterized protein</fullName>
    </submittedName>
</protein>
<sequence length="333" mass="35649">MADEIETTAQLIDLADLRDVVIHELAATRLTGPDRYGVDLPSEELHAPDSPDDDVAMSLRASLEDRCLGVRCRIETCNAYGDFVIDGEAIFDLPAPVSARHASIVDEFTEQVGVTALFPYLRAAVASLAAQLCVPASPLPLLRSGAVTLTHDEDTVVEDEISEHFMRGTTTITSDDGSQEDVEFFLDRQTGAITRFGGEGQTPDLDELLNAWAELPPPDEISVEWIVRQHGEAGIREAMEALREAHGDAATEVALAEIDEAVAHIEAEDSFVALNAAVENLDLAIAAARNTDAAPDGGTTLDSNTGSDVAAALLEAAEHVRDGWVRVRNAISD</sequence>
<dbReference type="EMBL" id="UGQM01000001">
    <property type="protein sequence ID" value="STZ43970.1"/>
    <property type="molecule type" value="Genomic_DNA"/>
</dbReference>